<dbReference type="InterPro" id="IPR050261">
    <property type="entry name" value="FrsA_esterase"/>
</dbReference>
<dbReference type="EMBL" id="RXHU01000011">
    <property type="protein sequence ID" value="RTE11251.1"/>
    <property type="molecule type" value="Genomic_DNA"/>
</dbReference>
<dbReference type="SUPFAM" id="SSF53474">
    <property type="entry name" value="alpha/beta-Hydrolases"/>
    <property type="match status" value="1"/>
</dbReference>
<accession>A0A3S0BPH8</accession>
<comment type="caution">
    <text evidence="2">The sequence shown here is derived from an EMBL/GenBank/DDBJ whole genome shotgun (WGS) entry which is preliminary data.</text>
</comment>
<keyword evidence="3" id="KW-1185">Reference proteome</keyword>
<sequence length="401" mass="44888">MTNRNYNRTRELPWDFTLLAQEPRIYPVPELSLGGVQAMYYEGLPYQGKTTRVFAYYALPVTSEDEKVPGIVLVHGGGGTAFKEWVQLWADKGYAAIAMDLEGHLPTEKTSDGQWPRHRWGGPSREGVFADYALPLEDQWMYHAIANVTLAHSVLRSFPHVNPDAVGVHGISWGGIVTSAIAGLDRRLAFAIPVYGCGYLYEASNQYGQAFATMPLNTAEQLKQLWDPSAYFKQADLPMLWVNWSHDPHFPLHLFSKSYEASRHSEHSVLSVQFNLGHSHSAGWKPLEIYRFADQIARAGQPLPRIEVIERTGNQISVSVVSELPLERAELRYAEDVTDWFQVEWLVQDVQLAGQRLQAEIPLQAVAFFIQVTDAAGSLISTPIQLTDAVQSSCSGEEMGR</sequence>
<dbReference type="InterPro" id="IPR008391">
    <property type="entry name" value="AXE1_dom"/>
</dbReference>
<keyword evidence="2" id="KW-0378">Hydrolase</keyword>
<name>A0A3S0BPH8_9BACL</name>
<evidence type="ECO:0000313" key="2">
    <source>
        <dbReference type="EMBL" id="RTE11251.1"/>
    </source>
</evidence>
<dbReference type="InterPro" id="IPR029058">
    <property type="entry name" value="AB_hydrolase_fold"/>
</dbReference>
<gene>
    <name evidence="2" type="ORF">EJQ19_02920</name>
</gene>
<organism evidence="2 3">
    <name type="scientific">Paenibacillus whitsoniae</name>
    <dbReference type="NCBI Taxonomy" id="2496558"/>
    <lineage>
        <taxon>Bacteria</taxon>
        <taxon>Bacillati</taxon>
        <taxon>Bacillota</taxon>
        <taxon>Bacilli</taxon>
        <taxon>Bacillales</taxon>
        <taxon>Paenibacillaceae</taxon>
        <taxon>Paenibacillus</taxon>
    </lineage>
</organism>
<dbReference type="Proteomes" id="UP000276128">
    <property type="component" value="Unassembled WGS sequence"/>
</dbReference>
<keyword evidence="2" id="KW-0645">Protease</keyword>
<evidence type="ECO:0000313" key="3">
    <source>
        <dbReference type="Proteomes" id="UP000276128"/>
    </source>
</evidence>
<feature type="domain" description="Acetyl xylan esterase" evidence="1">
    <location>
        <begin position="47"/>
        <end position="195"/>
    </location>
</feature>
<dbReference type="Gene3D" id="3.40.50.1820">
    <property type="entry name" value="alpha/beta hydrolase"/>
    <property type="match status" value="1"/>
</dbReference>
<keyword evidence="2" id="KW-0031">Aminopeptidase</keyword>
<proteinExistence type="predicted"/>
<protein>
    <submittedName>
        <fullName evidence="2">Dipeptidyl aminopeptidase</fullName>
    </submittedName>
</protein>
<dbReference type="GO" id="GO:0004177">
    <property type="term" value="F:aminopeptidase activity"/>
    <property type="evidence" value="ECO:0007669"/>
    <property type="project" value="UniProtKB-KW"/>
</dbReference>
<dbReference type="AlphaFoldDB" id="A0A3S0BPH8"/>
<dbReference type="Pfam" id="PF05448">
    <property type="entry name" value="AXE1"/>
    <property type="match status" value="1"/>
</dbReference>
<evidence type="ECO:0000259" key="1">
    <source>
        <dbReference type="Pfam" id="PF05448"/>
    </source>
</evidence>
<dbReference type="RefSeq" id="WP_126139702.1">
    <property type="nucleotide sequence ID" value="NZ_RXHU01000011.1"/>
</dbReference>
<dbReference type="OrthoDB" id="9765647at2"/>
<dbReference type="PANTHER" id="PTHR22946">
    <property type="entry name" value="DIENELACTONE HYDROLASE DOMAIN-CONTAINING PROTEIN-RELATED"/>
    <property type="match status" value="1"/>
</dbReference>
<reference evidence="2 3" key="1">
    <citation type="submission" date="2018-12" db="EMBL/GenBank/DDBJ databases">
        <title>Bacillus ochoae sp. nov., Paenibacillus whitsoniae sp. nov., Paenibacillus spiritus sp. nov. Isolated from the Mars Exploration Rover during spacecraft assembly.</title>
        <authorList>
            <person name="Seuylemezian A."/>
            <person name="Vaishampayan P."/>
        </authorList>
    </citation>
    <scope>NUCLEOTIDE SEQUENCE [LARGE SCALE GENOMIC DNA]</scope>
    <source>
        <strain evidence="2 3">MER 54</strain>
    </source>
</reference>